<evidence type="ECO:0000313" key="4">
    <source>
        <dbReference type="EMBL" id="OAS16553.1"/>
    </source>
</evidence>
<evidence type="ECO:0000256" key="2">
    <source>
        <dbReference type="ARBA" id="ARBA00023235"/>
    </source>
</evidence>
<dbReference type="STRING" id="1850517.A8708_20800"/>
<organism evidence="4 5">
    <name type="scientific">Paenibacillus oryzisoli</name>
    <dbReference type="NCBI Taxonomy" id="1850517"/>
    <lineage>
        <taxon>Bacteria</taxon>
        <taxon>Bacillati</taxon>
        <taxon>Bacillota</taxon>
        <taxon>Bacilli</taxon>
        <taxon>Bacillales</taxon>
        <taxon>Paenibacillaceae</taxon>
        <taxon>Paenibacillus</taxon>
    </lineage>
</organism>
<dbReference type="GO" id="GO:0005737">
    <property type="term" value="C:cytoplasm"/>
    <property type="evidence" value="ECO:0007669"/>
    <property type="project" value="TreeGrafter"/>
</dbReference>
<keyword evidence="2" id="KW-0413">Isomerase</keyword>
<protein>
    <submittedName>
        <fullName evidence="4">Oxidoreductase</fullName>
    </submittedName>
</protein>
<dbReference type="PANTHER" id="PTHR13774">
    <property type="entry name" value="PHENAZINE BIOSYNTHESIS PROTEIN"/>
    <property type="match status" value="1"/>
</dbReference>
<dbReference type="AlphaFoldDB" id="A0A198A6F1"/>
<dbReference type="Pfam" id="PF02567">
    <property type="entry name" value="PhzC-PhzF"/>
    <property type="match status" value="1"/>
</dbReference>
<reference evidence="4 5" key="1">
    <citation type="submission" date="2016-05" db="EMBL/GenBank/DDBJ databases">
        <title>Paenibacillus sp. 1ZS3-15 nov., isolated from the rhizosphere soil.</title>
        <authorList>
            <person name="Zhang X.X."/>
            <person name="Zhang J."/>
        </authorList>
    </citation>
    <scope>NUCLEOTIDE SEQUENCE [LARGE SCALE GENOMIC DNA]</scope>
    <source>
        <strain evidence="4 5">1ZS3-15</strain>
    </source>
</reference>
<proteinExistence type="inferred from homology"/>
<dbReference type="InterPro" id="IPR003719">
    <property type="entry name" value="Phenazine_PhzF-like"/>
</dbReference>
<evidence type="ECO:0000256" key="3">
    <source>
        <dbReference type="PIRSR" id="PIRSR016184-1"/>
    </source>
</evidence>
<keyword evidence="5" id="KW-1185">Reference proteome</keyword>
<dbReference type="GO" id="GO:0016853">
    <property type="term" value="F:isomerase activity"/>
    <property type="evidence" value="ECO:0007669"/>
    <property type="project" value="UniProtKB-KW"/>
</dbReference>
<dbReference type="Proteomes" id="UP000078454">
    <property type="component" value="Unassembled WGS sequence"/>
</dbReference>
<feature type="active site" evidence="3">
    <location>
        <position position="46"/>
    </location>
</feature>
<sequence>MTLTIYVIDAFTDKIFNGNPAAVCLTSEPLEEELMQRIASEMNLSETAFMFPQYNGYSLRWFTPSSEVDLCGHATLASAHMLWETGNLPLNQQASFYTRSGLLTAIKHDSWIQLNFPSEPVIACEYPSELMDALHIQPVFVGRNRWDYFIEVESEDIVKNLSPDFSLLQTIQTRGINVTSRSQAYDFVSRCFFPAVGVNEDPVTGSSHCGLAPYWGEKLNKTEMYAYQASARGGVLQISLQDDRVLMSGQAITVMKSELFI</sequence>
<evidence type="ECO:0000256" key="1">
    <source>
        <dbReference type="ARBA" id="ARBA00008270"/>
    </source>
</evidence>
<dbReference type="PIRSF" id="PIRSF016184">
    <property type="entry name" value="PhzC_PhzF"/>
    <property type="match status" value="1"/>
</dbReference>
<accession>A0A198A6F1</accession>
<dbReference type="NCBIfam" id="TIGR00654">
    <property type="entry name" value="PhzF_family"/>
    <property type="match status" value="1"/>
</dbReference>
<dbReference type="SUPFAM" id="SSF54506">
    <property type="entry name" value="Diaminopimelate epimerase-like"/>
    <property type="match status" value="1"/>
</dbReference>
<comment type="similarity">
    <text evidence="1">Belongs to the PhzF family.</text>
</comment>
<dbReference type="OrthoDB" id="9788221at2"/>
<gene>
    <name evidence="4" type="ORF">A8708_20800</name>
</gene>
<dbReference type="PANTHER" id="PTHR13774:SF17">
    <property type="entry name" value="PHENAZINE BIOSYNTHESIS-LIKE DOMAIN-CONTAINING PROTEIN"/>
    <property type="match status" value="1"/>
</dbReference>
<dbReference type="EMBL" id="LYPB01000076">
    <property type="protein sequence ID" value="OAS16553.1"/>
    <property type="molecule type" value="Genomic_DNA"/>
</dbReference>
<name>A0A198A6F1_9BACL</name>
<comment type="caution">
    <text evidence="4">The sequence shown here is derived from an EMBL/GenBank/DDBJ whole genome shotgun (WGS) entry which is preliminary data.</text>
</comment>
<evidence type="ECO:0000313" key="5">
    <source>
        <dbReference type="Proteomes" id="UP000078454"/>
    </source>
</evidence>
<dbReference type="Gene3D" id="3.10.310.10">
    <property type="entry name" value="Diaminopimelate Epimerase, Chain A, domain 1"/>
    <property type="match status" value="2"/>
</dbReference>